<proteinExistence type="predicted"/>
<dbReference type="Proteomes" id="UP001057279">
    <property type="component" value="Linkage Group LG01"/>
</dbReference>
<keyword evidence="2" id="KW-1185">Reference proteome</keyword>
<organism evidence="1 2">
    <name type="scientific">Ovis ammon polii x Ovis aries</name>
    <dbReference type="NCBI Taxonomy" id="2918886"/>
    <lineage>
        <taxon>Eukaryota</taxon>
        <taxon>Metazoa</taxon>
        <taxon>Chordata</taxon>
        <taxon>Craniata</taxon>
        <taxon>Vertebrata</taxon>
        <taxon>Euteleostomi</taxon>
        <taxon>Mammalia</taxon>
        <taxon>Eutheria</taxon>
        <taxon>Laurasiatheria</taxon>
        <taxon>Artiodactyla</taxon>
        <taxon>Ruminantia</taxon>
        <taxon>Pecora</taxon>
        <taxon>Bovidae</taxon>
        <taxon>Caprinae</taxon>
        <taxon>Ovis</taxon>
    </lineage>
</organism>
<evidence type="ECO:0000313" key="1">
    <source>
        <dbReference type="EMBL" id="KAI4590616.1"/>
    </source>
</evidence>
<sequence>MSGVRGTGEPRCQAALEVLASLCRARPPPFGLDVETCRSFELEPPERSPSAADSVKKCLPSFSAQTLPLDTLALPPDPSDPGLRHQKVPSSNPNSSA</sequence>
<gene>
    <name evidence="1" type="ORF">MJG53_001665</name>
</gene>
<reference evidence="1" key="1">
    <citation type="submission" date="2022-03" db="EMBL/GenBank/DDBJ databases">
        <title>Genomic analyses of argali, domestic sheep and their hybrids provide insights into chromosomal evolution, heterosis and genetic basis of agronomic traits.</title>
        <authorList>
            <person name="Li M."/>
        </authorList>
    </citation>
    <scope>NUCLEOTIDE SEQUENCE</scope>
    <source>
        <strain evidence="1">F1 hybrid</strain>
    </source>
</reference>
<dbReference type="EMBL" id="CM043026">
    <property type="protein sequence ID" value="KAI4590616.1"/>
    <property type="molecule type" value="Genomic_DNA"/>
</dbReference>
<name>A0ACB9VME1_9CETA</name>
<comment type="caution">
    <text evidence="1">The sequence shown here is derived from an EMBL/GenBank/DDBJ whole genome shotgun (WGS) entry which is preliminary data.</text>
</comment>
<protein>
    <submittedName>
        <fullName evidence="1">Uncharacterized protein</fullName>
    </submittedName>
</protein>
<evidence type="ECO:0000313" key="2">
    <source>
        <dbReference type="Proteomes" id="UP001057279"/>
    </source>
</evidence>
<accession>A0ACB9VME1</accession>